<keyword evidence="2" id="KW-1185">Reference proteome</keyword>
<name>A0ABQ3UQM8_9CHLR</name>
<sequence length="57" mass="6234">MQQQFMAIELKQVATLGLIAGSLTSDLRLIPPISIPLLCALTVRHAFSLSVPFLQQL</sequence>
<dbReference type="Proteomes" id="UP000654345">
    <property type="component" value="Unassembled WGS sequence"/>
</dbReference>
<evidence type="ECO:0000313" key="2">
    <source>
        <dbReference type="Proteomes" id="UP000654345"/>
    </source>
</evidence>
<evidence type="ECO:0000313" key="1">
    <source>
        <dbReference type="EMBL" id="GHO55005.1"/>
    </source>
</evidence>
<proteinExistence type="predicted"/>
<reference evidence="1 2" key="1">
    <citation type="journal article" date="2021" name="Int. J. Syst. Evol. Microbiol.">
        <title>Reticulibacter mediterranei gen. nov., sp. nov., within the new family Reticulibacteraceae fam. nov., and Ktedonospora formicarum gen. nov., sp. nov., Ktedonobacter robiniae sp. nov., Dictyobacter formicarum sp. nov. and Dictyobacter arantiisoli sp. nov., belonging to the class Ktedonobacteria.</title>
        <authorList>
            <person name="Yabe S."/>
            <person name="Zheng Y."/>
            <person name="Wang C.M."/>
            <person name="Sakai Y."/>
            <person name="Abe K."/>
            <person name="Yokota A."/>
            <person name="Donadio S."/>
            <person name="Cavaletti L."/>
            <person name="Monciardini P."/>
        </authorList>
    </citation>
    <scope>NUCLEOTIDE SEQUENCE [LARGE SCALE GENOMIC DNA]</scope>
    <source>
        <strain evidence="1 2">SOSP1-30</strain>
    </source>
</reference>
<organism evidence="1 2">
    <name type="scientific">Ktedonobacter robiniae</name>
    <dbReference type="NCBI Taxonomy" id="2778365"/>
    <lineage>
        <taxon>Bacteria</taxon>
        <taxon>Bacillati</taxon>
        <taxon>Chloroflexota</taxon>
        <taxon>Ktedonobacteria</taxon>
        <taxon>Ktedonobacterales</taxon>
        <taxon>Ktedonobacteraceae</taxon>
        <taxon>Ktedonobacter</taxon>
    </lineage>
</organism>
<protein>
    <submittedName>
        <fullName evidence="1">Uncharacterized protein</fullName>
    </submittedName>
</protein>
<gene>
    <name evidence="1" type="ORF">KSB_34800</name>
</gene>
<comment type="caution">
    <text evidence="1">The sequence shown here is derived from an EMBL/GenBank/DDBJ whole genome shotgun (WGS) entry which is preliminary data.</text>
</comment>
<dbReference type="EMBL" id="BNJG01000001">
    <property type="protein sequence ID" value="GHO55005.1"/>
    <property type="molecule type" value="Genomic_DNA"/>
</dbReference>
<accession>A0ABQ3UQM8</accession>